<organism evidence="2 3">
    <name type="scientific">Actinopolyspora mortivallis</name>
    <dbReference type="NCBI Taxonomy" id="33906"/>
    <lineage>
        <taxon>Bacteria</taxon>
        <taxon>Bacillati</taxon>
        <taxon>Actinomycetota</taxon>
        <taxon>Actinomycetes</taxon>
        <taxon>Actinopolysporales</taxon>
        <taxon>Actinopolysporaceae</taxon>
        <taxon>Actinopolyspora</taxon>
    </lineage>
</organism>
<dbReference type="EMBL" id="PVSR01000008">
    <property type="protein sequence ID" value="PRW63888.1"/>
    <property type="molecule type" value="Genomic_DNA"/>
</dbReference>
<proteinExistence type="predicted"/>
<accession>A0A2T0GXQ5</accession>
<keyword evidence="1" id="KW-1133">Transmembrane helix</keyword>
<dbReference type="STRING" id="1050202.GCA_000384035_00121"/>
<evidence type="ECO:0008006" key="4">
    <source>
        <dbReference type="Google" id="ProtNLM"/>
    </source>
</evidence>
<name>A0A2T0GXQ5_ACTMO</name>
<dbReference type="PROSITE" id="PS51257">
    <property type="entry name" value="PROKAR_LIPOPROTEIN"/>
    <property type="match status" value="1"/>
</dbReference>
<evidence type="ECO:0000256" key="1">
    <source>
        <dbReference type="SAM" id="Phobius"/>
    </source>
</evidence>
<dbReference type="InParanoid" id="A0A2T0GXQ5"/>
<keyword evidence="3" id="KW-1185">Reference proteome</keyword>
<protein>
    <recommendedName>
        <fullName evidence="4">DUF3592 domain-containing protein</fullName>
    </recommendedName>
</protein>
<dbReference type="Proteomes" id="UP000239352">
    <property type="component" value="Unassembled WGS sequence"/>
</dbReference>
<keyword evidence="1" id="KW-0472">Membrane</keyword>
<feature type="transmembrane region" description="Helical" evidence="1">
    <location>
        <begin position="107"/>
        <end position="128"/>
    </location>
</feature>
<gene>
    <name evidence="2" type="ORF">CEP50_07895</name>
</gene>
<evidence type="ECO:0000313" key="3">
    <source>
        <dbReference type="Proteomes" id="UP000239352"/>
    </source>
</evidence>
<comment type="caution">
    <text evidence="2">The sequence shown here is derived from an EMBL/GenBank/DDBJ whole genome shotgun (WGS) entry which is preliminary data.</text>
</comment>
<dbReference type="AlphaFoldDB" id="A0A2T0GXQ5"/>
<reference evidence="2 3" key="1">
    <citation type="submission" date="2018-03" db="EMBL/GenBank/DDBJ databases">
        <title>Actinopolyspora mortivallis from Sahara, screening for active biomolecules.</title>
        <authorList>
            <person name="Selama O."/>
            <person name="Wellington E.M.H."/>
            <person name="Hacene H."/>
        </authorList>
    </citation>
    <scope>NUCLEOTIDE SEQUENCE [LARGE SCALE GENOMIC DNA]</scope>
    <source>
        <strain evidence="2 3">M5A</strain>
    </source>
</reference>
<evidence type="ECO:0000313" key="2">
    <source>
        <dbReference type="EMBL" id="PRW63888.1"/>
    </source>
</evidence>
<sequence length="151" mass="16898">MRRFRQLAPRLVLALGGLLTAIALGILLACHIDDRTIEQSRGTAVAEVTEKTFFRTVVRFNTDSGRVYVPSGGVLYPEDLKEGQLVRVEFDRDNPELVRVADRNVRVALLPVGSATAVVWAVLLPLYWGLRRNAPQPANTKPEREHRSPEE</sequence>
<keyword evidence="1" id="KW-0812">Transmembrane</keyword>